<dbReference type="OrthoDB" id="3250831at2"/>
<feature type="transmembrane region" description="Helical" evidence="8">
    <location>
        <begin position="272"/>
        <end position="290"/>
    </location>
</feature>
<name>A0A2S0PDX2_9NEIS</name>
<keyword evidence="7 8" id="KW-0472">Membrane</keyword>
<proteinExistence type="inferred from homology"/>
<comment type="subcellular location">
    <subcellularLocation>
        <location evidence="1">Cell membrane</location>
        <topology evidence="1">Multi-pass membrane protein</topology>
    </subcellularLocation>
</comment>
<dbReference type="Pfam" id="PF00892">
    <property type="entry name" value="EamA"/>
    <property type="match status" value="1"/>
</dbReference>
<feature type="domain" description="EamA" evidence="9">
    <location>
        <begin position="6"/>
        <end position="142"/>
    </location>
</feature>
<dbReference type="RefSeq" id="WP_028499058.1">
    <property type="nucleotide sequence ID" value="NZ_CAURZP010000010.1"/>
</dbReference>
<evidence type="ECO:0000313" key="11">
    <source>
        <dbReference type="Proteomes" id="UP000244173"/>
    </source>
</evidence>
<evidence type="ECO:0000256" key="8">
    <source>
        <dbReference type="SAM" id="Phobius"/>
    </source>
</evidence>
<feature type="transmembrane region" description="Helical" evidence="8">
    <location>
        <begin position="180"/>
        <end position="198"/>
    </location>
</feature>
<dbReference type="InterPro" id="IPR000620">
    <property type="entry name" value="EamA_dom"/>
</dbReference>
<dbReference type="InterPro" id="IPR037185">
    <property type="entry name" value="EmrE-like"/>
</dbReference>
<keyword evidence="6 8" id="KW-1133">Transmembrane helix</keyword>
<keyword evidence="5 8" id="KW-0812">Transmembrane</keyword>
<feature type="transmembrane region" description="Helical" evidence="8">
    <location>
        <begin position="7"/>
        <end position="24"/>
    </location>
</feature>
<dbReference type="InterPro" id="IPR004626">
    <property type="entry name" value="RarD"/>
</dbReference>
<evidence type="ECO:0000256" key="3">
    <source>
        <dbReference type="ARBA" id="ARBA00022448"/>
    </source>
</evidence>
<sequence length="302" mass="33132">MLSGQGVLLSVTASLIFAVLGWYSTLLVPLHGLEIVAWRIVWTVPGMLVVLGLLRHQRKFATTLGRLRHEPLLWLVLPVNGFLLGVQQWLFMWAPLEGRLLEVTLGYFLLPLVMVMVGFLFYRERPGRLQWVAVTLACLGVLHELVVTQAFSWVTLVTALGYPPYLMLRRAVHLDPVSGFLLETLVILPFAALAIYLTPAATGALSARPVLWLLLPFLGVMTAAAFAAYLGASKLLPISMLGILGYVEPVLLFVISLLFLGEPFTAAGLGTYGPIWLAVLLTCGHSAIVLRRQQRTARQAAA</sequence>
<dbReference type="EMBL" id="CP028519">
    <property type="protein sequence ID" value="AVY95579.1"/>
    <property type="molecule type" value="Genomic_DNA"/>
</dbReference>
<evidence type="ECO:0000256" key="5">
    <source>
        <dbReference type="ARBA" id="ARBA00022692"/>
    </source>
</evidence>
<dbReference type="AlphaFoldDB" id="A0A2S0PDX2"/>
<dbReference type="Proteomes" id="UP000244173">
    <property type="component" value="Chromosome"/>
</dbReference>
<feature type="transmembrane region" description="Helical" evidence="8">
    <location>
        <begin position="210"/>
        <end position="231"/>
    </location>
</feature>
<evidence type="ECO:0000256" key="6">
    <source>
        <dbReference type="ARBA" id="ARBA00022989"/>
    </source>
</evidence>
<keyword evidence="11" id="KW-1185">Reference proteome</keyword>
<evidence type="ECO:0000259" key="9">
    <source>
        <dbReference type="Pfam" id="PF00892"/>
    </source>
</evidence>
<dbReference type="SUPFAM" id="SSF103481">
    <property type="entry name" value="Multidrug resistance efflux transporter EmrE"/>
    <property type="match status" value="2"/>
</dbReference>
<feature type="transmembrane region" description="Helical" evidence="8">
    <location>
        <begin position="36"/>
        <end position="54"/>
    </location>
</feature>
<evidence type="ECO:0000256" key="7">
    <source>
        <dbReference type="ARBA" id="ARBA00023136"/>
    </source>
</evidence>
<protein>
    <submittedName>
        <fullName evidence="10">EamA family transporter RarD</fullName>
    </submittedName>
</protein>
<gene>
    <name evidence="10" type="primary">rarD</name>
    <name evidence="10" type="ORF">DAI18_17160</name>
</gene>
<evidence type="ECO:0000256" key="4">
    <source>
        <dbReference type="ARBA" id="ARBA00022475"/>
    </source>
</evidence>
<comment type="similarity">
    <text evidence="2">Belongs to the EamA transporter family.</text>
</comment>
<feature type="transmembrane region" description="Helical" evidence="8">
    <location>
        <begin position="105"/>
        <end position="122"/>
    </location>
</feature>
<evidence type="ECO:0000256" key="2">
    <source>
        <dbReference type="ARBA" id="ARBA00007362"/>
    </source>
</evidence>
<organism evidence="10 11">
    <name type="scientific">Microvirgula aerodenitrificans</name>
    <dbReference type="NCBI Taxonomy" id="57480"/>
    <lineage>
        <taxon>Bacteria</taxon>
        <taxon>Pseudomonadati</taxon>
        <taxon>Pseudomonadota</taxon>
        <taxon>Betaproteobacteria</taxon>
        <taxon>Neisseriales</taxon>
        <taxon>Aquaspirillaceae</taxon>
        <taxon>Microvirgula</taxon>
    </lineage>
</organism>
<feature type="transmembrane region" description="Helical" evidence="8">
    <location>
        <begin position="74"/>
        <end position="93"/>
    </location>
</feature>
<accession>A0A2S0PDX2</accession>
<dbReference type="KEGG" id="maer:DAI18_17160"/>
<keyword evidence="3" id="KW-0813">Transport</keyword>
<feature type="transmembrane region" description="Helical" evidence="8">
    <location>
        <begin position="238"/>
        <end position="260"/>
    </location>
</feature>
<reference evidence="10 11" key="1">
    <citation type="submission" date="2018-04" db="EMBL/GenBank/DDBJ databases">
        <title>Denitrifier Microvirgula.</title>
        <authorList>
            <person name="Anderson E."/>
            <person name="Jang J."/>
            <person name="Ishii S."/>
        </authorList>
    </citation>
    <scope>NUCLEOTIDE SEQUENCE [LARGE SCALE GENOMIC DNA]</scope>
    <source>
        <strain evidence="10 11">BE2.4</strain>
    </source>
</reference>
<dbReference type="GO" id="GO:0005886">
    <property type="term" value="C:plasma membrane"/>
    <property type="evidence" value="ECO:0007669"/>
    <property type="project" value="UniProtKB-SubCell"/>
</dbReference>
<evidence type="ECO:0000256" key="1">
    <source>
        <dbReference type="ARBA" id="ARBA00004651"/>
    </source>
</evidence>
<dbReference type="NCBIfam" id="TIGR00688">
    <property type="entry name" value="rarD"/>
    <property type="match status" value="1"/>
</dbReference>
<evidence type="ECO:0000313" key="10">
    <source>
        <dbReference type="EMBL" id="AVY95579.1"/>
    </source>
</evidence>
<keyword evidence="4" id="KW-1003">Cell membrane</keyword>